<dbReference type="SUPFAM" id="SSF53067">
    <property type="entry name" value="Actin-like ATPase domain"/>
    <property type="match status" value="2"/>
</dbReference>
<dbReference type="InterPro" id="IPR022450">
    <property type="entry name" value="TsaD"/>
</dbReference>
<dbReference type="FunFam" id="3.30.420.40:FF:000012">
    <property type="entry name" value="tRNA N6-adenosine threonylcarbamoyltransferase"/>
    <property type="match status" value="1"/>
</dbReference>
<dbReference type="GO" id="GO:0046872">
    <property type="term" value="F:metal ion binding"/>
    <property type="evidence" value="ECO:0007669"/>
    <property type="project" value="UniProtKB-KW"/>
</dbReference>
<name>A0A381S4B7_9ZZZZ</name>
<dbReference type="AlphaFoldDB" id="A0A381S4B7"/>
<dbReference type="NCBIfam" id="TIGR00329">
    <property type="entry name" value="gcp_kae1"/>
    <property type="match status" value="1"/>
</dbReference>
<evidence type="ECO:0000256" key="5">
    <source>
        <dbReference type="ARBA" id="ARBA00023315"/>
    </source>
</evidence>
<evidence type="ECO:0000313" key="8">
    <source>
        <dbReference type="EMBL" id="SUZ98945.1"/>
    </source>
</evidence>
<feature type="domain" description="Gcp-like" evidence="7">
    <location>
        <begin position="27"/>
        <end position="314"/>
    </location>
</feature>
<dbReference type="GO" id="GO:0061711">
    <property type="term" value="F:tRNA N(6)-L-threonylcarbamoyladenine synthase activity"/>
    <property type="evidence" value="ECO:0007669"/>
    <property type="project" value="UniProtKB-EC"/>
</dbReference>
<reference evidence="8" key="1">
    <citation type="submission" date="2018-05" db="EMBL/GenBank/DDBJ databases">
        <authorList>
            <person name="Lanie J.A."/>
            <person name="Ng W.-L."/>
            <person name="Kazmierczak K.M."/>
            <person name="Andrzejewski T.M."/>
            <person name="Davidsen T.M."/>
            <person name="Wayne K.J."/>
            <person name="Tettelin H."/>
            <person name="Glass J.I."/>
            <person name="Rusch D."/>
            <person name="Podicherti R."/>
            <person name="Tsui H.-C.T."/>
            <person name="Winkler M.E."/>
        </authorList>
    </citation>
    <scope>NUCLEOTIDE SEQUENCE</scope>
</reference>
<organism evidence="8">
    <name type="scientific">marine metagenome</name>
    <dbReference type="NCBI Taxonomy" id="408172"/>
    <lineage>
        <taxon>unclassified sequences</taxon>
        <taxon>metagenomes</taxon>
        <taxon>ecological metagenomes</taxon>
    </lineage>
</organism>
<keyword evidence="3" id="KW-0819">tRNA processing</keyword>
<dbReference type="InterPro" id="IPR000905">
    <property type="entry name" value="Gcp-like_dom"/>
</dbReference>
<keyword evidence="4" id="KW-0479">Metal-binding</keyword>
<accession>A0A381S4B7</accession>
<dbReference type="GO" id="GO:0002949">
    <property type="term" value="P:tRNA threonylcarbamoyladenosine modification"/>
    <property type="evidence" value="ECO:0007669"/>
    <property type="project" value="InterPro"/>
</dbReference>
<keyword evidence="5" id="KW-0012">Acyltransferase</keyword>
<comment type="catalytic activity">
    <reaction evidence="6">
        <text>L-threonylcarbamoyladenylate + adenosine(37) in tRNA = N(6)-L-threonylcarbamoyladenosine(37) in tRNA + AMP + H(+)</text>
        <dbReference type="Rhea" id="RHEA:37059"/>
        <dbReference type="Rhea" id="RHEA-COMP:10162"/>
        <dbReference type="Rhea" id="RHEA-COMP:10163"/>
        <dbReference type="ChEBI" id="CHEBI:15378"/>
        <dbReference type="ChEBI" id="CHEBI:73682"/>
        <dbReference type="ChEBI" id="CHEBI:74411"/>
        <dbReference type="ChEBI" id="CHEBI:74418"/>
        <dbReference type="ChEBI" id="CHEBI:456215"/>
        <dbReference type="EC" id="2.3.1.234"/>
    </reaction>
</comment>
<dbReference type="EMBL" id="UINC01002653">
    <property type="protein sequence ID" value="SUZ98945.1"/>
    <property type="molecule type" value="Genomic_DNA"/>
</dbReference>
<dbReference type="HAMAP" id="MF_01445">
    <property type="entry name" value="TsaD"/>
    <property type="match status" value="1"/>
</dbReference>
<dbReference type="PROSITE" id="PS01016">
    <property type="entry name" value="GLYCOPROTEASE"/>
    <property type="match status" value="1"/>
</dbReference>
<evidence type="ECO:0000256" key="4">
    <source>
        <dbReference type="ARBA" id="ARBA00022723"/>
    </source>
</evidence>
<dbReference type="PANTHER" id="PTHR11735:SF6">
    <property type="entry name" value="TRNA N6-ADENOSINE THREONYLCARBAMOYLTRANSFERASE, MITOCHONDRIAL"/>
    <property type="match status" value="1"/>
</dbReference>
<dbReference type="PRINTS" id="PR00789">
    <property type="entry name" value="OSIALOPTASE"/>
</dbReference>
<dbReference type="InterPro" id="IPR043129">
    <property type="entry name" value="ATPase_NBD"/>
</dbReference>
<evidence type="ECO:0000256" key="2">
    <source>
        <dbReference type="ARBA" id="ARBA00022679"/>
    </source>
</evidence>
<keyword evidence="2" id="KW-0808">Transferase</keyword>
<sequence>MSKEDIYILGIESSCDDTAAAILKNDEVLSNCIANQEIHKKYGGVVPELASRAHLSNIIPVVSKALDEANINPEMLSAIAFTKGPGLMGSLLVGTEFSKALGLSLNIPVIGVNHMQAHLLVHYIKSNKKSPDFPFLGVTISGGHTQFVIVEDYLKMEIIGETLDDAIGEAFDKCGKIIGLDYPAGPEIDKLAKEGDSEKFDFPIPNVQGFNVSYSGTKTAFMNFINNSKLKDPAFIQKNKIDICASIQKNLIDNLILKVKYISKEKSLNRIVIGGGVSANSFLKDSLELNSKENNWEVFIPPLFYTTDNAAMIGIVGYLKYIKGMFSDYNTIASPRLAFK</sequence>
<dbReference type="PANTHER" id="PTHR11735">
    <property type="entry name" value="TRNA N6-ADENOSINE THREONYLCARBAMOYLTRANSFERASE"/>
    <property type="match status" value="1"/>
</dbReference>
<dbReference type="InterPro" id="IPR017861">
    <property type="entry name" value="KAE1/TsaD"/>
</dbReference>
<evidence type="ECO:0000256" key="3">
    <source>
        <dbReference type="ARBA" id="ARBA00022694"/>
    </source>
</evidence>
<dbReference type="NCBIfam" id="TIGR03723">
    <property type="entry name" value="T6A_TsaD_YgjD"/>
    <property type="match status" value="1"/>
</dbReference>
<dbReference type="CDD" id="cd24133">
    <property type="entry name" value="ASKHA_NBD_TsaD_bac"/>
    <property type="match status" value="1"/>
</dbReference>
<dbReference type="EC" id="2.3.1.234" evidence="1"/>
<gene>
    <name evidence="8" type="ORF">METZ01_LOCUS51799</name>
</gene>
<evidence type="ECO:0000256" key="1">
    <source>
        <dbReference type="ARBA" id="ARBA00012156"/>
    </source>
</evidence>
<dbReference type="Gene3D" id="3.30.420.40">
    <property type="match status" value="2"/>
</dbReference>
<dbReference type="Pfam" id="PF00814">
    <property type="entry name" value="TsaD"/>
    <property type="match status" value="1"/>
</dbReference>
<proteinExistence type="inferred from homology"/>
<protein>
    <recommendedName>
        <fullName evidence="1">N(6)-L-threonylcarbamoyladenine synthase</fullName>
        <ecNumber evidence="1">2.3.1.234</ecNumber>
    </recommendedName>
</protein>
<evidence type="ECO:0000256" key="6">
    <source>
        <dbReference type="ARBA" id="ARBA00048117"/>
    </source>
</evidence>
<dbReference type="InterPro" id="IPR017860">
    <property type="entry name" value="Peptidase_M22_CS"/>
</dbReference>
<evidence type="ECO:0000259" key="7">
    <source>
        <dbReference type="Pfam" id="PF00814"/>
    </source>
</evidence>